<keyword evidence="3 4" id="KW-0143">Chaperone</keyword>
<dbReference type="HAMAP" id="MF_02200">
    <property type="entry name" value="NapD"/>
    <property type="match status" value="1"/>
</dbReference>
<gene>
    <name evidence="4" type="primary">napD</name>
    <name evidence="5" type="ORF">A6A40_00570</name>
</gene>
<dbReference type="EMBL" id="CP015285">
    <property type="protein sequence ID" value="ANC90527.1"/>
    <property type="molecule type" value="Genomic_DNA"/>
</dbReference>
<dbReference type="STRING" id="1226968.A6A40_00570"/>
<evidence type="ECO:0000256" key="1">
    <source>
        <dbReference type="ARBA" id="ARBA00004496"/>
    </source>
</evidence>
<comment type="similarity">
    <text evidence="4">Belongs to the NapD family.</text>
</comment>
<dbReference type="PANTHER" id="PTHR38603:SF1">
    <property type="entry name" value="CHAPERONE NAPD"/>
    <property type="match status" value="1"/>
</dbReference>
<dbReference type="RefSeq" id="WP_063633634.1">
    <property type="nucleotide sequence ID" value="NZ_CP015285.1"/>
</dbReference>
<accession>A0A168XZ68</accession>
<evidence type="ECO:0000313" key="6">
    <source>
        <dbReference type="Proteomes" id="UP000077405"/>
    </source>
</evidence>
<dbReference type="Proteomes" id="UP000077405">
    <property type="component" value="Chromosome"/>
</dbReference>
<evidence type="ECO:0000256" key="3">
    <source>
        <dbReference type="ARBA" id="ARBA00023186"/>
    </source>
</evidence>
<dbReference type="Gene3D" id="3.30.70.920">
    <property type="match status" value="1"/>
</dbReference>
<dbReference type="GO" id="GO:0051224">
    <property type="term" value="P:negative regulation of protein transport"/>
    <property type="evidence" value="ECO:0007669"/>
    <property type="project" value="UniProtKB-UniRule"/>
</dbReference>
<dbReference type="OrthoDB" id="7306089at2"/>
<dbReference type="AlphaFoldDB" id="A0A168XZ68"/>
<name>A0A168XZ68_9PROT</name>
<dbReference type="Pfam" id="PF03927">
    <property type="entry name" value="NapD"/>
    <property type="match status" value="1"/>
</dbReference>
<comment type="subunit">
    <text evidence="4">Interacts with the cytoplasmic NapA precursor.</text>
</comment>
<keyword evidence="2 4" id="KW-0963">Cytoplasm</keyword>
<dbReference type="PANTHER" id="PTHR38603">
    <property type="entry name" value="CHAPERONE NAPD"/>
    <property type="match status" value="1"/>
</dbReference>
<organism evidence="5 6">
    <name type="scientific">Azospirillum humicireducens</name>
    <dbReference type="NCBI Taxonomy" id="1226968"/>
    <lineage>
        <taxon>Bacteria</taxon>
        <taxon>Pseudomonadati</taxon>
        <taxon>Pseudomonadota</taxon>
        <taxon>Alphaproteobacteria</taxon>
        <taxon>Rhodospirillales</taxon>
        <taxon>Azospirillaceae</taxon>
        <taxon>Azospirillum</taxon>
    </lineage>
</organism>
<evidence type="ECO:0000256" key="4">
    <source>
        <dbReference type="HAMAP-Rule" id="MF_02200"/>
    </source>
</evidence>
<sequence length="88" mass="9283">MPRAPEVHISSLVIQHSPDRTEAVREAANAVAGLEWCAAENGKAVVTLVTASAAEVVDRIAQLNAVPGVHTTTMVYHHYEPADAIDAA</sequence>
<comment type="subcellular location">
    <subcellularLocation>
        <location evidence="1 4">Cytoplasm</location>
    </subcellularLocation>
</comment>
<evidence type="ECO:0000313" key="5">
    <source>
        <dbReference type="EMBL" id="ANC90527.1"/>
    </source>
</evidence>
<evidence type="ECO:0000256" key="2">
    <source>
        <dbReference type="ARBA" id="ARBA00022490"/>
    </source>
</evidence>
<dbReference type="GO" id="GO:0005048">
    <property type="term" value="F:signal sequence binding"/>
    <property type="evidence" value="ECO:0007669"/>
    <property type="project" value="UniProtKB-UniRule"/>
</dbReference>
<dbReference type="InterPro" id="IPR005623">
    <property type="entry name" value="Chaperone_NapD_NO3_reduct"/>
</dbReference>
<keyword evidence="6" id="KW-1185">Reference proteome</keyword>
<dbReference type="GO" id="GO:0005737">
    <property type="term" value="C:cytoplasm"/>
    <property type="evidence" value="ECO:0007669"/>
    <property type="project" value="UniProtKB-SubCell"/>
</dbReference>
<proteinExistence type="inferred from homology"/>
<reference evidence="5 6" key="1">
    <citation type="journal article" date="2013" name="Int. J. Syst. Evol. Microbiol.">
        <title>Azospirillum humicireducens sp. nov., a nitrogen-fixing bacterium isolated from a microbial fuel cell.</title>
        <authorList>
            <person name="Zhou S."/>
            <person name="Han L."/>
            <person name="Wang Y."/>
            <person name="Yang G."/>
            <person name="Zhuang L."/>
            <person name="Hu P."/>
        </authorList>
    </citation>
    <scope>NUCLEOTIDE SEQUENCE [LARGE SCALE GENOMIC DNA]</scope>
    <source>
        <strain evidence="5 6">SgZ-5</strain>
    </source>
</reference>
<protein>
    <recommendedName>
        <fullName evidence="4">Chaperone NapD</fullName>
    </recommendedName>
    <alternativeName>
        <fullName evidence="4">NapA signal peptide-binding chaperone NapD</fullName>
    </alternativeName>
</protein>
<comment type="function">
    <text evidence="4">Chaperone for NapA, the catalytic subunit of the periplasmic nitrate reductase. It binds directly and specifically to the twin-arginine signal peptide of NapA, preventing premature interaction with the Tat translocase and premature export.</text>
</comment>
<dbReference type="KEGG" id="ahu:A6A40_00570"/>